<sequence>MERIPAASAMDWSIDLDRGLSSRHYGTRVRALDAAGPRLRQLCACPTAPAPVASAFGVLPWEARVFAETMLLRLASEFRNADGAMRARIVRALLSAAGGRGVLAGARVAERDQLLRRVKVVYDAGSARDRALALRVFGCLAEVSKDSVHVRSLILSSLGASSALEVKAAIFAAGCICRLSEDFSRIILEVFRRLICSRTSEPQVIMTAIKAFSKLDCTLAVIHRVHEVGKQMILGTLEDVLKSEVLYSLSRLVSKSTILFRDQVDLLLLFLNHDSTPMKSAALKCICFMFHRHTYHFPVIRTVFGKLLPLIDDVDFSLDYKSDVLRILQKVFCGKASGIHHLSGSELSKLLLAAESYLHSSSLEMQGTALEILGEVFCILKQAKPDLNMTILKGSSFAYAEGQGVTNNVPLTSEKNGINRALCKIITMIVNYIISLVNQVISSEKKEVTRRSICMPSELDKKCIAPFRLMLKLVTCYPSAATVAIGELRGLVKELSRINGSDYSEVAVTSIEPFHTSVALQELSTSNGNAELLATTIEASLIETDIGKGKPDATEFNCKNKKSITHDLTLRTLKFANACHDVLRKTSGARYNPHDSIKGLIECIHQNDSQYWSTYEAFQLIICACIARDTCKLRDGNQELCGSKEEPNFFSTPVWIAQELCALRMTKMLIKKQKYWEAYRSSMYCCRKGLWFTASFVFRKLADAFNPGSFSCWLKSLLLFSAGEIEMKLLLFPSATIKLVGELQTDNDLSEDLYCAETDTDSIPSASQELHDHRAKITGICGRTCLANDALESNASSDFEFFFQRWFISLRSSFLEILTDILGILSANSSAYEGREDHLNVSGELLQGQILALASFSLRLSDLAKSYDLLAASHMDMDRRSSSSLARLAFMCSLLAFCTAYSVDFSRAYSDVEQCKLPKRFSHASVLQDLHGRVDGADRQIVSQLQQFVPTSFDAQVCLQSSGRMNCSGDLEKDSYSLCHFAVASLLRARGNAKANGMANRADCLYSLHGGLQLLSIILQKLMELPFVVPKYFFRVRPCLGAELYMFVSNPADTSGMSVEPGFQLSLTLGMQWKRVLERTAIRPVKLYCILAASSTPCFDAAGTRSKQFETRKTAETVELNCKLLRYIRSDLRKGRDEKDSQSGSEMVTAFAHFEPADSGQGFSACLLDVSSFPEGSYQIKWLACFVDENGSYFSLLPLNDGAVFSVRKS</sequence>
<accession>A0A2S3HWZ2</accession>
<dbReference type="Proteomes" id="UP000243499">
    <property type="component" value="Chromosome 5"/>
</dbReference>
<protein>
    <recommendedName>
        <fullName evidence="5">Integrator complex subunit 7</fullName>
    </recommendedName>
</protein>
<evidence type="ECO:0000313" key="4">
    <source>
        <dbReference type="EMBL" id="PAN31715.1"/>
    </source>
</evidence>
<evidence type="ECO:0000259" key="2">
    <source>
        <dbReference type="Pfam" id="PF22966"/>
    </source>
</evidence>
<dbReference type="InterPro" id="IPR056516">
    <property type="entry name" value="INTS7_N"/>
</dbReference>
<gene>
    <name evidence="4" type="ORF">PAHAL_5G439800</name>
</gene>
<dbReference type="GO" id="GO:0032039">
    <property type="term" value="C:integrator complex"/>
    <property type="evidence" value="ECO:0007669"/>
    <property type="project" value="InterPro"/>
</dbReference>
<dbReference type="PANTHER" id="PTHR13322">
    <property type="entry name" value="C1ORF73 PROTEIN"/>
    <property type="match status" value="1"/>
</dbReference>
<dbReference type="PANTHER" id="PTHR13322:SF2">
    <property type="entry name" value="INTEGRATOR COMPLEX SUBUNIT 7"/>
    <property type="match status" value="1"/>
</dbReference>
<dbReference type="Pfam" id="PF22966">
    <property type="entry name" value="INTS7_C_plants"/>
    <property type="match status" value="1"/>
</dbReference>
<dbReference type="InterPro" id="IPR016024">
    <property type="entry name" value="ARM-type_fold"/>
</dbReference>
<evidence type="ECO:0000259" key="3">
    <source>
        <dbReference type="Pfam" id="PF24436"/>
    </source>
</evidence>
<dbReference type="SUPFAM" id="SSF48371">
    <property type="entry name" value="ARM repeat"/>
    <property type="match status" value="1"/>
</dbReference>
<proteinExistence type="inferred from homology"/>
<dbReference type="InterPro" id="IPR033060">
    <property type="entry name" value="INTS7"/>
</dbReference>
<dbReference type="EMBL" id="CM008050">
    <property type="protein sequence ID" value="PAN31715.1"/>
    <property type="molecule type" value="Genomic_DNA"/>
</dbReference>
<organism evidence="4">
    <name type="scientific">Panicum hallii</name>
    <dbReference type="NCBI Taxonomy" id="206008"/>
    <lineage>
        <taxon>Eukaryota</taxon>
        <taxon>Viridiplantae</taxon>
        <taxon>Streptophyta</taxon>
        <taxon>Embryophyta</taxon>
        <taxon>Tracheophyta</taxon>
        <taxon>Spermatophyta</taxon>
        <taxon>Magnoliopsida</taxon>
        <taxon>Liliopsida</taxon>
        <taxon>Poales</taxon>
        <taxon>Poaceae</taxon>
        <taxon>PACMAD clade</taxon>
        <taxon>Panicoideae</taxon>
        <taxon>Panicodae</taxon>
        <taxon>Paniceae</taxon>
        <taxon>Panicinae</taxon>
        <taxon>Panicum</taxon>
        <taxon>Panicum sect. Panicum</taxon>
    </lineage>
</organism>
<dbReference type="Pfam" id="PF24436">
    <property type="entry name" value="INTS7_N"/>
    <property type="match status" value="1"/>
</dbReference>
<dbReference type="AlphaFoldDB" id="A0A2S3HWZ2"/>
<dbReference type="Gramene" id="PAN31715">
    <property type="protein sequence ID" value="PAN31715"/>
    <property type="gene ID" value="PAHAL_5G439800"/>
</dbReference>
<dbReference type="InterPro" id="IPR055195">
    <property type="entry name" value="INTS7_C_plant"/>
</dbReference>
<name>A0A2S3HWZ2_9POAL</name>
<evidence type="ECO:0008006" key="5">
    <source>
        <dbReference type="Google" id="ProtNLM"/>
    </source>
</evidence>
<dbReference type="GO" id="GO:0034472">
    <property type="term" value="P:snRNA 3'-end processing"/>
    <property type="evidence" value="ECO:0007669"/>
    <property type="project" value="TreeGrafter"/>
</dbReference>
<feature type="domain" description="Integrator complex subunit 7-like C-terminal" evidence="2">
    <location>
        <begin position="1041"/>
        <end position="1208"/>
    </location>
</feature>
<evidence type="ECO:0000256" key="1">
    <source>
        <dbReference type="ARBA" id="ARBA00008565"/>
    </source>
</evidence>
<feature type="domain" description="Integrator complex subunit 7 N-terminal" evidence="3">
    <location>
        <begin position="66"/>
        <end position="434"/>
    </location>
</feature>
<reference evidence="4" key="1">
    <citation type="submission" date="2018-04" db="EMBL/GenBank/DDBJ databases">
        <title>WGS assembly of Panicum hallii.</title>
        <authorList>
            <person name="Lovell J."/>
            <person name="Jenkins J."/>
            <person name="Lowry D."/>
            <person name="Mamidi S."/>
            <person name="Sreedasyam A."/>
            <person name="Weng X."/>
            <person name="Barry K."/>
            <person name="Bonette J."/>
            <person name="Campitelli B."/>
            <person name="Daum C."/>
            <person name="Gordon S."/>
            <person name="Gould B."/>
            <person name="Lipzen A."/>
            <person name="Macqueen A."/>
            <person name="Palacio-Mejia J."/>
            <person name="Plott C."/>
            <person name="Shakirov E."/>
            <person name="Shu S."/>
            <person name="Yoshinaga Y."/>
            <person name="Zane M."/>
            <person name="Rokhsar D."/>
            <person name="Grimwood J."/>
            <person name="Schmutz J."/>
            <person name="Juenger T."/>
        </authorList>
    </citation>
    <scope>NUCLEOTIDE SEQUENCE [LARGE SCALE GENOMIC DNA]</scope>
    <source>
        <strain evidence="4">FIL2</strain>
    </source>
</reference>
<comment type="similarity">
    <text evidence="1">Belongs to the Integrator subunit 7 family.</text>
</comment>